<proteinExistence type="predicted"/>
<evidence type="ECO:0000313" key="3">
    <source>
        <dbReference type="Proteomes" id="UP001341840"/>
    </source>
</evidence>
<organism evidence="2 3">
    <name type="scientific">Stylosanthes scabra</name>
    <dbReference type="NCBI Taxonomy" id="79078"/>
    <lineage>
        <taxon>Eukaryota</taxon>
        <taxon>Viridiplantae</taxon>
        <taxon>Streptophyta</taxon>
        <taxon>Embryophyta</taxon>
        <taxon>Tracheophyta</taxon>
        <taxon>Spermatophyta</taxon>
        <taxon>Magnoliopsida</taxon>
        <taxon>eudicotyledons</taxon>
        <taxon>Gunneridae</taxon>
        <taxon>Pentapetalae</taxon>
        <taxon>rosids</taxon>
        <taxon>fabids</taxon>
        <taxon>Fabales</taxon>
        <taxon>Fabaceae</taxon>
        <taxon>Papilionoideae</taxon>
        <taxon>50 kb inversion clade</taxon>
        <taxon>dalbergioids sensu lato</taxon>
        <taxon>Dalbergieae</taxon>
        <taxon>Pterocarpus clade</taxon>
        <taxon>Stylosanthes</taxon>
    </lineage>
</organism>
<dbReference type="EMBL" id="JASCZI010090668">
    <property type="protein sequence ID" value="MED6144560.1"/>
    <property type="molecule type" value="Genomic_DNA"/>
</dbReference>
<comment type="caution">
    <text evidence="2">The sequence shown here is derived from an EMBL/GenBank/DDBJ whole genome shotgun (WGS) entry which is preliminary data.</text>
</comment>
<evidence type="ECO:0000313" key="2">
    <source>
        <dbReference type="EMBL" id="MED6144560.1"/>
    </source>
</evidence>
<gene>
    <name evidence="2" type="ORF">PIB30_016605</name>
</gene>
<reference evidence="2 3" key="1">
    <citation type="journal article" date="2023" name="Plants (Basel)">
        <title>Bridging the Gap: Combining Genomics and Transcriptomics Approaches to Understand Stylosanthes scabra, an Orphan Legume from the Brazilian Caatinga.</title>
        <authorList>
            <person name="Ferreira-Neto J.R.C."/>
            <person name="da Silva M.D."/>
            <person name="Binneck E."/>
            <person name="de Melo N.F."/>
            <person name="da Silva R.H."/>
            <person name="de Melo A.L.T.M."/>
            <person name="Pandolfi V."/>
            <person name="Bustamante F.O."/>
            <person name="Brasileiro-Vidal A.C."/>
            <person name="Benko-Iseppon A.M."/>
        </authorList>
    </citation>
    <scope>NUCLEOTIDE SEQUENCE [LARGE SCALE GENOMIC DNA]</scope>
    <source>
        <tissue evidence="2">Leaves</tissue>
    </source>
</reference>
<sequence length="340" mass="39092">MKTHAKKAKLQRPSNETGKPQTDLSTSSSISTIFYSNLTDSLNVTAKLSIEDEHRETAGASFANSWATLLESWYPSNQITSRRQHLPSAFDTPSAIDSEFQYVGTEFTQTMAKAGLNTSWYVIGPEIDGLIKHFKFKRMPCSALVPWPNNVYRFPIDAQQEIYVVPDSLKRKLDRDSVREMWFIDNADNCVEIGMRRQGQDIIIEGAYVSRFRSYSQESNWAGIEVHYFKWGVFSAQVKTWDMKFLKPRSVRNLYAGRVLPSDIKDEIKRFFGVEFNDDRELLIRQDVNAGNLMGAEDSVCTTEISSGKPQQWQGAYRGGYYYIPKGSHRVMRRRWRNQG</sequence>
<feature type="region of interest" description="Disordered" evidence="1">
    <location>
        <begin position="1"/>
        <end position="26"/>
    </location>
</feature>
<evidence type="ECO:0000256" key="1">
    <source>
        <dbReference type="SAM" id="MobiDB-lite"/>
    </source>
</evidence>
<feature type="compositionally biased region" description="Basic residues" evidence="1">
    <location>
        <begin position="1"/>
        <end position="10"/>
    </location>
</feature>
<protein>
    <submittedName>
        <fullName evidence="2">Uncharacterized protein</fullName>
    </submittedName>
</protein>
<feature type="compositionally biased region" description="Polar residues" evidence="1">
    <location>
        <begin position="12"/>
        <end position="24"/>
    </location>
</feature>
<name>A0ABU6T873_9FABA</name>
<accession>A0ABU6T873</accession>
<dbReference type="Proteomes" id="UP001341840">
    <property type="component" value="Unassembled WGS sequence"/>
</dbReference>
<keyword evidence="3" id="KW-1185">Reference proteome</keyword>